<accession>A0A1M2V543</accession>
<gene>
    <name evidence="2" type="ORF">TRAPUB_6716</name>
</gene>
<comment type="caution">
    <text evidence="2">The sequence shown here is derived from an EMBL/GenBank/DDBJ whole genome shotgun (WGS) entry which is preliminary data.</text>
</comment>
<organism evidence="2 3">
    <name type="scientific">Trametes pubescens</name>
    <name type="common">White-rot fungus</name>
    <dbReference type="NCBI Taxonomy" id="154538"/>
    <lineage>
        <taxon>Eukaryota</taxon>
        <taxon>Fungi</taxon>
        <taxon>Dikarya</taxon>
        <taxon>Basidiomycota</taxon>
        <taxon>Agaricomycotina</taxon>
        <taxon>Agaricomycetes</taxon>
        <taxon>Polyporales</taxon>
        <taxon>Polyporaceae</taxon>
        <taxon>Trametes</taxon>
    </lineage>
</organism>
<keyword evidence="3" id="KW-1185">Reference proteome</keyword>
<dbReference type="EMBL" id="MNAD01001650">
    <property type="protein sequence ID" value="OJT02722.1"/>
    <property type="molecule type" value="Genomic_DNA"/>
</dbReference>
<proteinExistence type="predicted"/>
<sequence>MPHVSNSTHQETLTVDPTVHTVLASGETTGGAQTSRGRMTIDLLGVAWARITEVGVGLVCVAHAAVSLSVMVCVSFW</sequence>
<keyword evidence="1" id="KW-1133">Transmembrane helix</keyword>
<evidence type="ECO:0000313" key="2">
    <source>
        <dbReference type="EMBL" id="OJT02722.1"/>
    </source>
</evidence>
<evidence type="ECO:0000256" key="1">
    <source>
        <dbReference type="SAM" id="Phobius"/>
    </source>
</evidence>
<keyword evidence="1" id="KW-0472">Membrane</keyword>
<keyword evidence="1" id="KW-0812">Transmembrane</keyword>
<feature type="transmembrane region" description="Helical" evidence="1">
    <location>
        <begin position="54"/>
        <end position="76"/>
    </location>
</feature>
<dbReference type="AlphaFoldDB" id="A0A1M2V543"/>
<protein>
    <submittedName>
        <fullName evidence="2">Uncharacterized protein</fullName>
    </submittedName>
</protein>
<name>A0A1M2V543_TRAPU</name>
<dbReference type="Proteomes" id="UP000184267">
    <property type="component" value="Unassembled WGS sequence"/>
</dbReference>
<evidence type="ECO:0000313" key="3">
    <source>
        <dbReference type="Proteomes" id="UP000184267"/>
    </source>
</evidence>
<reference evidence="2 3" key="1">
    <citation type="submission" date="2016-10" db="EMBL/GenBank/DDBJ databases">
        <title>Genome sequence of the basidiomycete white-rot fungus Trametes pubescens.</title>
        <authorList>
            <person name="Makela M.R."/>
            <person name="Granchi Z."/>
            <person name="Peng M."/>
            <person name="De Vries R.P."/>
            <person name="Grigoriev I."/>
            <person name="Riley R."/>
            <person name="Hilden K."/>
        </authorList>
    </citation>
    <scope>NUCLEOTIDE SEQUENCE [LARGE SCALE GENOMIC DNA]</scope>
    <source>
        <strain evidence="2 3">FBCC735</strain>
    </source>
</reference>